<feature type="domain" description="Saposin B-type" evidence="8">
    <location>
        <begin position="724"/>
        <end position="804"/>
    </location>
</feature>
<dbReference type="PROSITE" id="PS50015">
    <property type="entry name" value="SAP_B"/>
    <property type="match status" value="7"/>
</dbReference>
<name>A0A6P7F1D0_DIAVI</name>
<keyword evidence="5" id="KW-1015">Disulfide bond</keyword>
<dbReference type="GO" id="GO:0016020">
    <property type="term" value="C:membrane"/>
    <property type="evidence" value="ECO:0007669"/>
    <property type="project" value="GOC"/>
</dbReference>
<dbReference type="OrthoDB" id="69496at2759"/>
<dbReference type="SMART" id="SM00741">
    <property type="entry name" value="SapB"/>
    <property type="match status" value="7"/>
</dbReference>
<dbReference type="Pfam" id="PF05184">
    <property type="entry name" value="SapB_1"/>
    <property type="match status" value="5"/>
</dbReference>
<dbReference type="InterPro" id="IPR011001">
    <property type="entry name" value="Saposin-like"/>
</dbReference>
<feature type="chain" id="PRO_5027893798" evidence="7">
    <location>
        <begin position="20"/>
        <end position="810"/>
    </location>
</feature>
<evidence type="ECO:0000256" key="3">
    <source>
        <dbReference type="ARBA" id="ARBA00022729"/>
    </source>
</evidence>
<keyword evidence="2" id="KW-0964">Secreted</keyword>
<dbReference type="InterPro" id="IPR008139">
    <property type="entry name" value="SaposinB_dom"/>
</dbReference>
<dbReference type="InterPro" id="IPR003119">
    <property type="entry name" value="SAP_A"/>
</dbReference>
<feature type="signal peptide" evidence="7">
    <location>
        <begin position="1"/>
        <end position="19"/>
    </location>
</feature>
<protein>
    <submittedName>
        <fullName evidence="10">Prosaposin</fullName>
    </submittedName>
</protein>
<evidence type="ECO:0000256" key="2">
    <source>
        <dbReference type="ARBA" id="ARBA00022525"/>
    </source>
</evidence>
<dbReference type="SMART" id="SM00162">
    <property type="entry name" value="SAPA"/>
    <property type="match status" value="1"/>
</dbReference>
<feature type="domain" description="Saposin B-type" evidence="8">
    <location>
        <begin position="281"/>
        <end position="361"/>
    </location>
</feature>
<proteinExistence type="predicted"/>
<dbReference type="GO" id="GO:0005764">
    <property type="term" value="C:lysosome"/>
    <property type="evidence" value="ECO:0007669"/>
    <property type="project" value="InterPro"/>
</dbReference>
<dbReference type="InParanoid" id="A0A6P7F1D0"/>
<feature type="domain" description="Saposin B-type" evidence="8">
    <location>
        <begin position="177"/>
        <end position="256"/>
    </location>
</feature>
<evidence type="ECO:0000256" key="6">
    <source>
        <dbReference type="ARBA" id="ARBA00023180"/>
    </source>
</evidence>
<dbReference type="PANTHER" id="PTHR11480:SF3">
    <property type="entry name" value="BCDNA.GH08312"/>
    <property type="match status" value="1"/>
</dbReference>
<feature type="domain" description="Saposin B-type" evidence="8">
    <location>
        <begin position="636"/>
        <end position="717"/>
    </location>
</feature>
<keyword evidence="6" id="KW-0325">Glycoprotein</keyword>
<feature type="domain" description="Saposin A-type" evidence="9">
    <location>
        <begin position="31"/>
        <end position="71"/>
    </location>
</feature>
<evidence type="ECO:0000256" key="1">
    <source>
        <dbReference type="ARBA" id="ARBA00004613"/>
    </source>
</evidence>
<dbReference type="PROSITE" id="PS51110">
    <property type="entry name" value="SAP_A"/>
    <property type="match status" value="1"/>
</dbReference>
<dbReference type="InterPro" id="IPR008373">
    <property type="entry name" value="Saposin"/>
</dbReference>
<evidence type="ECO:0000256" key="4">
    <source>
        <dbReference type="ARBA" id="ARBA00022737"/>
    </source>
</evidence>
<feature type="domain" description="Saposin B-type" evidence="8">
    <location>
        <begin position="513"/>
        <end position="594"/>
    </location>
</feature>
<dbReference type="InterPro" id="IPR008138">
    <property type="entry name" value="SapB_2"/>
</dbReference>
<dbReference type="FunCoup" id="A0A6P7F1D0">
    <property type="interactions" value="847"/>
</dbReference>
<evidence type="ECO:0000259" key="8">
    <source>
        <dbReference type="PROSITE" id="PS50015"/>
    </source>
</evidence>
<dbReference type="Pfam" id="PF02199">
    <property type="entry name" value="SapA"/>
    <property type="match status" value="1"/>
</dbReference>
<evidence type="ECO:0000259" key="9">
    <source>
        <dbReference type="PROSITE" id="PS51110"/>
    </source>
</evidence>
<organism evidence="10">
    <name type="scientific">Diabrotica virgifera virgifera</name>
    <name type="common">western corn rootworm</name>
    <dbReference type="NCBI Taxonomy" id="50390"/>
    <lineage>
        <taxon>Eukaryota</taxon>
        <taxon>Metazoa</taxon>
        <taxon>Ecdysozoa</taxon>
        <taxon>Arthropoda</taxon>
        <taxon>Hexapoda</taxon>
        <taxon>Insecta</taxon>
        <taxon>Pterygota</taxon>
        <taxon>Neoptera</taxon>
        <taxon>Endopterygota</taxon>
        <taxon>Coleoptera</taxon>
        <taxon>Polyphaga</taxon>
        <taxon>Cucujiformia</taxon>
        <taxon>Chrysomeloidea</taxon>
        <taxon>Chrysomelidae</taxon>
        <taxon>Galerucinae</taxon>
        <taxon>Diabroticina</taxon>
        <taxon>Diabroticites</taxon>
        <taxon>Diabrotica</taxon>
    </lineage>
</organism>
<dbReference type="InterPro" id="IPR051428">
    <property type="entry name" value="Sphingo_Act-Surfact_Prot"/>
</dbReference>
<dbReference type="FunFam" id="1.10.225.10:FF:000002">
    <property type="entry name" value="prosaposin isoform X2"/>
    <property type="match status" value="3"/>
</dbReference>
<dbReference type="InterPro" id="IPR007856">
    <property type="entry name" value="SapB_1"/>
</dbReference>
<evidence type="ECO:0000256" key="7">
    <source>
        <dbReference type="SAM" id="SignalP"/>
    </source>
</evidence>
<dbReference type="Gene3D" id="1.10.225.10">
    <property type="entry name" value="Saposin-like"/>
    <property type="match status" value="7"/>
</dbReference>
<dbReference type="GO" id="GO:0005576">
    <property type="term" value="C:extracellular region"/>
    <property type="evidence" value="ECO:0007669"/>
    <property type="project" value="UniProtKB-SubCell"/>
</dbReference>
<dbReference type="Pfam" id="PF03489">
    <property type="entry name" value="SapB_2"/>
    <property type="match status" value="5"/>
</dbReference>
<dbReference type="RefSeq" id="XP_028129404.1">
    <property type="nucleotide sequence ID" value="XM_028273603.1"/>
</dbReference>
<dbReference type="PANTHER" id="PTHR11480">
    <property type="entry name" value="SAPOSIN-RELATED"/>
    <property type="match status" value="1"/>
</dbReference>
<gene>
    <name evidence="10" type="primary">LOC114325531</name>
</gene>
<dbReference type="AlphaFoldDB" id="A0A6P7F1D0"/>
<comment type="subcellular location">
    <subcellularLocation>
        <location evidence="1">Secreted</location>
    </subcellularLocation>
</comment>
<dbReference type="PRINTS" id="PR01797">
    <property type="entry name" value="SAPOSIN"/>
</dbReference>
<keyword evidence="4" id="KW-0677">Repeat</keyword>
<feature type="domain" description="Saposin B-type" evidence="8">
    <location>
        <begin position="75"/>
        <end position="157"/>
    </location>
</feature>
<dbReference type="GO" id="GO:0006665">
    <property type="term" value="P:sphingolipid metabolic process"/>
    <property type="evidence" value="ECO:0007669"/>
    <property type="project" value="InterPro"/>
</dbReference>
<evidence type="ECO:0000313" key="10">
    <source>
        <dbReference type="RefSeq" id="XP_028129404.1"/>
    </source>
</evidence>
<feature type="domain" description="Saposin B-type" evidence="8">
    <location>
        <begin position="421"/>
        <end position="502"/>
    </location>
</feature>
<dbReference type="KEGG" id="dvv:114325531"/>
<dbReference type="SUPFAM" id="SSF47862">
    <property type="entry name" value="Saposin"/>
    <property type="match status" value="6"/>
</dbReference>
<evidence type="ECO:0000256" key="5">
    <source>
        <dbReference type="ARBA" id="ARBA00023157"/>
    </source>
</evidence>
<keyword evidence="3 7" id="KW-0732">Signal</keyword>
<accession>A0A6P7F1D0</accession>
<sequence>MVKMKILIIVAVFAAFASGVFVPPRPGHKKHLLGADLCTRGPGHWCQNLTTAADCHATKHCIQTVWIHQTLPPDDSSVCQICLDMVKQARDQLESNETQEEIKEVFEGSCALLYIKPIVKECDKLADDYIPDLIDTLASQMNPQVVCSVAGLCNNERVKKLLEEADDEPTTEVMPGKVDKCKGCHQVVDILDNKFNKMSRDEFLHGLLNFCGKFSSFSDGCSNLVITYFTEIYNHLQQHLNSEEVCLFSGECSAQFHAHRARVEITPNSHIGYVNVGDDKDDVPCQLCEQLVDHLRNLLVANTTEDEFKRVMEGLCKQTGKFSEECVELIDQYYGEVYTFLVDHLNATEVCDEIGICKASKEKEDLYIAPLLEKNNAEKALEISSERKPEKVDMSALSEVNLEQQLPIDLLMPPHTQILYNKELCAFCEYFLHYVQIALTDPKTETEIKSVIEKACKELPVSVNATCMSFVDMYEPALVALLDQAIDPSQVCPLIKVCPSSKSGIEVFMEAKNDSKCPLCLVAVTKLEEMVSNNKSVAQIRAALEKLCNVLPKSIDNQCEAFVDKYTDHIVDMLLADLTPEEVCVALKLCTDDRKVNSLPPYVVRQIGGNIETNVIPDNTVNGQIVIDIHTGSIGSKPECILCEFVMKEIEDQLKDKSTDAEIETVVKDICKIMPSSVRQDCDKFVDQYADTVIQLLIAALEPSKICSYIKLCAGSQMDMIKVQILECPVCEMTVEVMEKILSNPNVDHDIVHVIEKTCRGLPAKYRPQCIQIVEAYGKEMIDLIVHQGGKTVCRKFGYCKSSLGEVVID</sequence>
<reference evidence="10" key="1">
    <citation type="submission" date="2025-08" db="UniProtKB">
        <authorList>
            <consortium name="RefSeq"/>
        </authorList>
    </citation>
    <scope>IDENTIFICATION</scope>
    <source>
        <tissue evidence="10">Whole insect</tissue>
    </source>
</reference>